<keyword evidence="2" id="KW-0479">Metal-binding</keyword>
<evidence type="ECO:0000259" key="4">
    <source>
        <dbReference type="PROSITE" id="PS01033"/>
    </source>
</evidence>
<reference evidence="6" key="1">
    <citation type="submission" date="2016-11" db="UniProtKB">
        <authorList>
            <consortium name="WormBaseParasite"/>
        </authorList>
    </citation>
    <scope>IDENTIFICATION</scope>
</reference>
<keyword evidence="1" id="KW-0349">Heme</keyword>
<dbReference type="InterPro" id="IPR009050">
    <property type="entry name" value="Globin-like_sf"/>
</dbReference>
<sequence>MDHSMMPVISITRTRRCSVSSPLRFTRTFSEDSLDSLEKNGRKELRRQRIMENGGSVDQEKNSLSPLAHTTCPHLGQMGRSRTECPEGESLRLPLTAKRSAGDLSCPPSPTRRNLNEIIGLTAYQQKLITQSWPNVYTTGASGPFASSIYPALCEKNVRAKELLHKANGVAVFSKSEMDCSQMHCRVTVEILDTIIKNLDRDHSRITQYLTEVGKLHRHLKIEGLSIAVWDDLGDTLLECTRRRCEALKKHKELRRAWLAIIAYIMDNLKQLRFVNGFIEIALLKEEFWKLINNCITVN</sequence>
<dbReference type="GO" id="GO:0046872">
    <property type="term" value="F:metal ion binding"/>
    <property type="evidence" value="ECO:0007669"/>
    <property type="project" value="UniProtKB-KW"/>
</dbReference>
<evidence type="ECO:0000256" key="3">
    <source>
        <dbReference type="ARBA" id="ARBA00023004"/>
    </source>
</evidence>
<dbReference type="PANTHER" id="PTHR46458:SF16">
    <property type="entry name" value="GLOBIN DOMAIN-CONTAINING PROTEIN-RELATED"/>
    <property type="match status" value="1"/>
</dbReference>
<dbReference type="GO" id="GO:0019825">
    <property type="term" value="F:oxygen binding"/>
    <property type="evidence" value="ECO:0007669"/>
    <property type="project" value="InterPro"/>
</dbReference>
<dbReference type="InterPro" id="IPR044399">
    <property type="entry name" value="Mb-like_M"/>
</dbReference>
<dbReference type="GO" id="GO:0020037">
    <property type="term" value="F:heme binding"/>
    <property type="evidence" value="ECO:0007669"/>
    <property type="project" value="InterPro"/>
</dbReference>
<dbReference type="SUPFAM" id="SSF46458">
    <property type="entry name" value="Globin-like"/>
    <property type="match status" value="1"/>
</dbReference>
<dbReference type="eggNOG" id="KOG3378">
    <property type="taxonomic scope" value="Eukaryota"/>
</dbReference>
<dbReference type="Gene3D" id="1.10.490.10">
    <property type="entry name" value="Globins"/>
    <property type="match status" value="1"/>
</dbReference>
<evidence type="ECO:0000256" key="2">
    <source>
        <dbReference type="ARBA" id="ARBA00022723"/>
    </source>
</evidence>
<feature type="domain" description="Globin" evidence="4">
    <location>
        <begin position="120"/>
        <end position="274"/>
    </location>
</feature>
<dbReference type="InterPro" id="IPR050532">
    <property type="entry name" value="Globin-like_OT"/>
</dbReference>
<evidence type="ECO:0000256" key="1">
    <source>
        <dbReference type="ARBA" id="ARBA00022617"/>
    </source>
</evidence>
<protein>
    <submittedName>
        <fullName evidence="6">GLOBIN domain-containing protein</fullName>
    </submittedName>
</protein>
<proteinExistence type="predicted"/>
<dbReference type="WBParaSite" id="Csp11.Scaffold629.g10812.t1">
    <property type="protein sequence ID" value="Csp11.Scaffold629.g10812.t1"/>
    <property type="gene ID" value="Csp11.Scaffold629.g10812"/>
</dbReference>
<evidence type="ECO:0000313" key="6">
    <source>
        <dbReference type="WBParaSite" id="Csp11.Scaffold629.g10812.t1"/>
    </source>
</evidence>
<keyword evidence="3" id="KW-0408">Iron</keyword>
<dbReference type="InterPro" id="IPR012292">
    <property type="entry name" value="Globin/Proto"/>
</dbReference>
<dbReference type="STRING" id="1561998.A0A1I7TQP2"/>
<dbReference type="Proteomes" id="UP000095282">
    <property type="component" value="Unplaced"/>
</dbReference>
<organism evidence="5 6">
    <name type="scientific">Caenorhabditis tropicalis</name>
    <dbReference type="NCBI Taxonomy" id="1561998"/>
    <lineage>
        <taxon>Eukaryota</taxon>
        <taxon>Metazoa</taxon>
        <taxon>Ecdysozoa</taxon>
        <taxon>Nematoda</taxon>
        <taxon>Chromadorea</taxon>
        <taxon>Rhabditida</taxon>
        <taxon>Rhabditina</taxon>
        <taxon>Rhabditomorpha</taxon>
        <taxon>Rhabditoidea</taxon>
        <taxon>Rhabditidae</taxon>
        <taxon>Peloderinae</taxon>
        <taxon>Caenorhabditis</taxon>
    </lineage>
</organism>
<dbReference type="InterPro" id="IPR000971">
    <property type="entry name" value="Globin"/>
</dbReference>
<keyword evidence="5" id="KW-1185">Reference proteome</keyword>
<dbReference type="CDD" id="cd01040">
    <property type="entry name" value="Mb-like"/>
    <property type="match status" value="1"/>
</dbReference>
<dbReference type="AlphaFoldDB" id="A0A1I7TQP2"/>
<dbReference type="PROSITE" id="PS01033">
    <property type="entry name" value="GLOBIN"/>
    <property type="match status" value="1"/>
</dbReference>
<name>A0A1I7TQP2_9PELO</name>
<accession>A0A1I7TQP2</accession>
<evidence type="ECO:0000313" key="5">
    <source>
        <dbReference type="Proteomes" id="UP000095282"/>
    </source>
</evidence>
<dbReference type="PANTHER" id="PTHR46458">
    <property type="entry name" value="BLR2807 PROTEIN"/>
    <property type="match status" value="1"/>
</dbReference>